<feature type="transmembrane region" description="Helical" evidence="1">
    <location>
        <begin position="46"/>
        <end position="68"/>
    </location>
</feature>
<keyword evidence="1" id="KW-0812">Transmembrane</keyword>
<proteinExistence type="predicted"/>
<dbReference type="Proteomes" id="UP000186469">
    <property type="component" value="Unassembled WGS sequence"/>
</dbReference>
<reference evidence="2 3" key="1">
    <citation type="submission" date="2016-12" db="EMBL/GenBank/DDBJ databases">
        <authorList>
            <person name="Song W.-J."/>
            <person name="Kurnit D.M."/>
        </authorList>
    </citation>
    <scope>NUCLEOTIDE SEQUENCE [LARGE SCALE GENOMIC DNA]</scope>
    <source>
        <strain evidence="2 3">DSM 11393</strain>
    </source>
</reference>
<evidence type="ECO:0000313" key="3">
    <source>
        <dbReference type="Proteomes" id="UP000186469"/>
    </source>
</evidence>
<keyword evidence="1" id="KW-1133">Transmembrane helix</keyword>
<feature type="transmembrane region" description="Helical" evidence="1">
    <location>
        <begin position="12"/>
        <end position="34"/>
    </location>
</feature>
<accession>A0A1M7SGL1</accession>
<dbReference type="RefSeq" id="WP_072696601.1">
    <property type="nucleotide sequence ID" value="NZ_FRDI01000003.1"/>
</dbReference>
<keyword evidence="3" id="KW-1185">Reference proteome</keyword>
<gene>
    <name evidence="2" type="ORF">SAMN02745728_00927</name>
</gene>
<dbReference type="AlphaFoldDB" id="A0A1M7SGL1"/>
<protein>
    <submittedName>
        <fullName evidence="2">Uncharacterized protein</fullName>
    </submittedName>
</protein>
<sequence>MSKRLYTLEVSIYDHVVSAIACGSLWVMSLMFSYGILTQNISGREFYMLLAGLLLFYGMAIFTSYTTIKQALHRVTRLNLTSDELQVRYKDGKEDIYPLALYTFLLFEACSPAIGAGADYDNYNQSSQCMLLTITLSVNTDIDKDKNSEEVYISNTQEEEMNILYEKIIAAQKAL</sequence>
<keyword evidence="1" id="KW-0472">Membrane</keyword>
<dbReference type="EMBL" id="FRDI01000003">
    <property type="protein sequence ID" value="SHN57619.1"/>
    <property type="molecule type" value="Genomic_DNA"/>
</dbReference>
<evidence type="ECO:0000256" key="1">
    <source>
        <dbReference type="SAM" id="Phobius"/>
    </source>
</evidence>
<name>A0A1M7SGL1_9BACT</name>
<organism evidence="2 3">
    <name type="scientific">Desulfovibrio litoralis DSM 11393</name>
    <dbReference type="NCBI Taxonomy" id="1121455"/>
    <lineage>
        <taxon>Bacteria</taxon>
        <taxon>Pseudomonadati</taxon>
        <taxon>Thermodesulfobacteriota</taxon>
        <taxon>Desulfovibrionia</taxon>
        <taxon>Desulfovibrionales</taxon>
        <taxon>Desulfovibrionaceae</taxon>
        <taxon>Desulfovibrio</taxon>
    </lineage>
</organism>
<evidence type="ECO:0000313" key="2">
    <source>
        <dbReference type="EMBL" id="SHN57619.1"/>
    </source>
</evidence>